<dbReference type="GO" id="GO:0001682">
    <property type="term" value="P:tRNA 5'-leader removal"/>
    <property type="evidence" value="ECO:0007669"/>
    <property type="project" value="UniProtKB-UniRule"/>
</dbReference>
<dbReference type="PANTHER" id="PTHR33992">
    <property type="entry name" value="RIBONUCLEASE P PROTEIN COMPONENT"/>
    <property type="match status" value="1"/>
</dbReference>
<dbReference type="PANTHER" id="PTHR33992:SF1">
    <property type="entry name" value="RIBONUCLEASE P PROTEIN COMPONENT"/>
    <property type="match status" value="1"/>
</dbReference>
<keyword evidence="2 7" id="KW-0819">tRNA processing</keyword>
<sequence length="123" mass="14456">MVKLTFPRELRLLTPASFGYVFQEPLRAGSPYITILARNNQLAYPRLGFAIAKKQLKRAHDRNRIKRLAREFYRLNQYQLPKMDFVLMVRTAVIGLDNQQVIELLGQLCHRIKRTSLLMEQKV</sequence>
<comment type="similarity">
    <text evidence="7">Belongs to the RnpA family.</text>
</comment>
<evidence type="ECO:0000313" key="9">
    <source>
        <dbReference type="EMBL" id="TEA26880.1"/>
    </source>
</evidence>
<dbReference type="RefSeq" id="WP_024496292.1">
    <property type="nucleotide sequence ID" value="NZ_AWGA01000063.1"/>
</dbReference>
<evidence type="ECO:0000256" key="4">
    <source>
        <dbReference type="ARBA" id="ARBA00022759"/>
    </source>
</evidence>
<gene>
    <name evidence="7 9" type="primary">rnpA</name>
    <name evidence="9" type="ORF">O970_06380</name>
</gene>
<name>A0AB94IBU6_9GAMM</name>
<dbReference type="InterPro" id="IPR014721">
    <property type="entry name" value="Ribsml_uS5_D2-typ_fold_subgr"/>
</dbReference>
<proteinExistence type="inferred from homology"/>
<comment type="function">
    <text evidence="1 7">RNaseP catalyzes the removal of the 5'-leader sequence from pre-tRNA to produce the mature 5'-terminus. It can also cleave other RNA substrates such as 4.5S RNA. The protein component plays an auxiliary but essential role in vivo by binding to the 5'-leader sequence and broadening the substrate specificity of the ribozyme.</text>
</comment>
<dbReference type="HAMAP" id="MF_00227">
    <property type="entry name" value="RNase_P"/>
    <property type="match status" value="1"/>
</dbReference>
<keyword evidence="4 7" id="KW-0255">Endonuclease</keyword>
<evidence type="ECO:0000313" key="10">
    <source>
        <dbReference type="Proteomes" id="UP000506160"/>
    </source>
</evidence>
<keyword evidence="6 7" id="KW-0694">RNA-binding</keyword>
<evidence type="ECO:0000256" key="8">
    <source>
        <dbReference type="NCBIfam" id="TIGR00188"/>
    </source>
</evidence>
<dbReference type="Proteomes" id="UP000506160">
    <property type="component" value="Unassembled WGS sequence"/>
</dbReference>
<comment type="catalytic activity">
    <reaction evidence="7">
        <text>Endonucleolytic cleavage of RNA, removing 5'-extranucleotides from tRNA precursor.</text>
        <dbReference type="EC" id="3.1.26.5"/>
    </reaction>
</comment>
<dbReference type="Gene3D" id="3.30.230.10">
    <property type="match status" value="1"/>
</dbReference>
<dbReference type="GO" id="GO:0042781">
    <property type="term" value="F:3'-tRNA processing endoribonuclease activity"/>
    <property type="evidence" value="ECO:0007669"/>
    <property type="project" value="TreeGrafter"/>
</dbReference>
<accession>A0AB94IBU6</accession>
<keyword evidence="5 7" id="KW-0378">Hydrolase</keyword>
<keyword evidence="3 7" id="KW-0540">Nuclease</keyword>
<dbReference type="EC" id="3.1.26.5" evidence="7 8"/>
<dbReference type="EMBL" id="AWGA01000063">
    <property type="protein sequence ID" value="TEA26880.1"/>
    <property type="molecule type" value="Genomic_DNA"/>
</dbReference>
<dbReference type="NCBIfam" id="TIGR00188">
    <property type="entry name" value="rnpA"/>
    <property type="match status" value="1"/>
</dbReference>
<evidence type="ECO:0000256" key="7">
    <source>
        <dbReference type="HAMAP-Rule" id="MF_00227"/>
    </source>
</evidence>
<comment type="caution">
    <text evidence="9">The sequence shown here is derived from an EMBL/GenBank/DDBJ whole genome shotgun (WGS) entry which is preliminary data.</text>
</comment>
<dbReference type="GO" id="GO:0000049">
    <property type="term" value="F:tRNA binding"/>
    <property type="evidence" value="ECO:0007669"/>
    <property type="project" value="UniProtKB-UniRule"/>
</dbReference>
<dbReference type="GO" id="GO:0030677">
    <property type="term" value="C:ribonuclease P complex"/>
    <property type="evidence" value="ECO:0007669"/>
    <property type="project" value="TreeGrafter"/>
</dbReference>
<dbReference type="GO" id="GO:0004526">
    <property type="term" value="F:ribonuclease P activity"/>
    <property type="evidence" value="ECO:0007669"/>
    <property type="project" value="UniProtKB-UniRule"/>
</dbReference>
<dbReference type="InterPro" id="IPR000100">
    <property type="entry name" value="RNase_P"/>
</dbReference>
<dbReference type="AlphaFoldDB" id="A0AB94IBU6"/>
<evidence type="ECO:0000256" key="5">
    <source>
        <dbReference type="ARBA" id="ARBA00022801"/>
    </source>
</evidence>
<evidence type="ECO:0000256" key="2">
    <source>
        <dbReference type="ARBA" id="ARBA00022694"/>
    </source>
</evidence>
<evidence type="ECO:0000256" key="1">
    <source>
        <dbReference type="ARBA" id="ARBA00002663"/>
    </source>
</evidence>
<reference evidence="9 10" key="1">
    <citation type="journal article" date="2014" name="Appl. Environ. Microbiol.">
        <title>Genomic features of a bumble bee symbiont reflect its host environment.</title>
        <authorList>
            <person name="Martinson V.G."/>
            <person name="Magoc T."/>
            <person name="Koch H."/>
            <person name="Salzberg S.L."/>
            <person name="Moran N.A."/>
        </authorList>
    </citation>
    <scope>NUCLEOTIDE SEQUENCE [LARGE SCALE GENOMIC DNA]</scope>
    <source>
        <strain evidence="9 10">Bimp</strain>
    </source>
</reference>
<evidence type="ECO:0000256" key="6">
    <source>
        <dbReference type="ARBA" id="ARBA00022884"/>
    </source>
</evidence>
<protein>
    <recommendedName>
        <fullName evidence="7 8">Ribonuclease P protein component</fullName>
        <shortName evidence="7">RNase P protein</shortName>
        <shortName evidence="7">RNaseP protein</shortName>
        <ecNumber evidence="7 8">3.1.26.5</ecNumber>
    </recommendedName>
    <alternativeName>
        <fullName evidence="7">Protein C5</fullName>
    </alternativeName>
</protein>
<organism evidence="9 10">
    <name type="scientific">Candidatus Schmidhempelia bombi str. Bimp</name>
    <dbReference type="NCBI Taxonomy" id="1387197"/>
    <lineage>
        <taxon>Bacteria</taxon>
        <taxon>Pseudomonadati</taxon>
        <taxon>Pseudomonadota</taxon>
        <taxon>Gammaproteobacteria</taxon>
        <taxon>Orbales</taxon>
        <taxon>Orbaceae</taxon>
        <taxon>Candidatus Schmidhempelia</taxon>
    </lineage>
</organism>
<comment type="subunit">
    <text evidence="7">Consists of a catalytic RNA component (M1 or rnpB) and a protein subunit.</text>
</comment>
<dbReference type="InterPro" id="IPR020568">
    <property type="entry name" value="Ribosomal_Su5_D2-typ_SF"/>
</dbReference>
<dbReference type="Pfam" id="PF00825">
    <property type="entry name" value="Ribonuclease_P"/>
    <property type="match status" value="1"/>
</dbReference>
<evidence type="ECO:0000256" key="3">
    <source>
        <dbReference type="ARBA" id="ARBA00022722"/>
    </source>
</evidence>
<dbReference type="SUPFAM" id="SSF54211">
    <property type="entry name" value="Ribosomal protein S5 domain 2-like"/>
    <property type="match status" value="1"/>
</dbReference>
<dbReference type="PROSITE" id="PS00648">
    <property type="entry name" value="RIBONUCLEASE_P"/>
    <property type="match status" value="1"/>
</dbReference>
<dbReference type="InterPro" id="IPR020539">
    <property type="entry name" value="RNase_P_CS"/>
</dbReference>
<keyword evidence="10" id="KW-1185">Reference proteome</keyword>